<dbReference type="Proteomes" id="UP000041827">
    <property type="component" value="Unassembled WGS sequence"/>
</dbReference>
<evidence type="ECO:0000313" key="1">
    <source>
        <dbReference type="EMBL" id="CKA82750.1"/>
    </source>
</evidence>
<dbReference type="EMBL" id="CMJT01000004">
    <property type="protein sequence ID" value="CKA82750.1"/>
    <property type="molecule type" value="Genomic_DNA"/>
</dbReference>
<reference evidence="2" key="1">
    <citation type="submission" date="2015-03" db="EMBL/GenBank/DDBJ databases">
        <authorList>
            <consortium name="Pathogen Informatics"/>
        </authorList>
    </citation>
    <scope>NUCLEOTIDE SEQUENCE [LARGE SCALE GENOMIC DNA]</scope>
    <source>
        <strain evidence="2">SMRU2248</strain>
    </source>
</reference>
<accession>A0A0T8U4Z3</accession>
<sequence>MFEDKSIGKNKSISQNVFRSDGVYSSFNLLEIP</sequence>
<organism evidence="1 2">
    <name type="scientific">Streptococcus pseudopneumoniae</name>
    <dbReference type="NCBI Taxonomy" id="257758"/>
    <lineage>
        <taxon>Bacteria</taxon>
        <taxon>Bacillati</taxon>
        <taxon>Bacillota</taxon>
        <taxon>Bacilli</taxon>
        <taxon>Lactobacillales</taxon>
        <taxon>Streptococcaceae</taxon>
        <taxon>Streptococcus</taxon>
    </lineage>
</organism>
<dbReference type="AlphaFoldDB" id="A0A0T8U4Z3"/>
<name>A0A0T8U4Z3_9STRE</name>
<gene>
    <name evidence="1" type="ORF">ERS021757_00666</name>
</gene>
<proteinExistence type="predicted"/>
<protein>
    <submittedName>
        <fullName evidence="1">Uncharacterized protein</fullName>
    </submittedName>
</protein>
<evidence type="ECO:0000313" key="2">
    <source>
        <dbReference type="Proteomes" id="UP000041827"/>
    </source>
</evidence>